<evidence type="ECO:0000256" key="6">
    <source>
        <dbReference type="ARBA" id="ARBA00022618"/>
    </source>
</evidence>
<evidence type="ECO:0000256" key="8">
    <source>
        <dbReference type="ARBA" id="ARBA00022776"/>
    </source>
</evidence>
<keyword evidence="11" id="KW-0131">Cell cycle</keyword>
<evidence type="ECO:0000256" key="12">
    <source>
        <dbReference type="ARBA" id="ARBA00023328"/>
    </source>
</evidence>
<dbReference type="PANTHER" id="PTHR48118">
    <property type="entry name" value="SPINDLE AND KINETOCHORE-ASSOCIATED PROTEIN 3"/>
    <property type="match status" value="1"/>
</dbReference>
<evidence type="ECO:0000256" key="7">
    <source>
        <dbReference type="ARBA" id="ARBA00022701"/>
    </source>
</evidence>
<evidence type="ECO:0000256" key="2">
    <source>
        <dbReference type="ARBA" id="ARBA00004629"/>
    </source>
</evidence>
<dbReference type="GO" id="GO:0000940">
    <property type="term" value="C:outer kinetochore"/>
    <property type="evidence" value="ECO:0007669"/>
    <property type="project" value="InterPro"/>
</dbReference>
<evidence type="ECO:0000313" key="13">
    <source>
        <dbReference type="Proteomes" id="UP000827889"/>
    </source>
</evidence>
<keyword evidence="10" id="KW-0206">Cytoskeleton</keyword>
<proteinExistence type="inferred from homology"/>
<keyword evidence="12" id="KW-0137">Centromere</keyword>
<protein>
    <submittedName>
        <fullName evidence="14">Uncharacterized protein LOC115726681 isoform X2</fullName>
    </submittedName>
</protein>
<comment type="similarity">
    <text evidence="3">Belongs to the SKA3 family.</text>
</comment>
<comment type="subcellular location">
    <subcellularLocation>
        <location evidence="2">Chromosome</location>
        <location evidence="2">Centromere</location>
        <location evidence="2">Kinetochore</location>
    </subcellularLocation>
    <subcellularLocation>
        <location evidence="1">Cytoplasm</location>
        <location evidence="1">Cytoskeleton</location>
        <location evidence="1">Spindle</location>
    </subcellularLocation>
</comment>
<evidence type="ECO:0000256" key="5">
    <source>
        <dbReference type="ARBA" id="ARBA00022490"/>
    </source>
</evidence>
<dbReference type="GO" id="GO:0051301">
    <property type="term" value="P:cell division"/>
    <property type="evidence" value="ECO:0007669"/>
    <property type="project" value="UniProtKB-KW"/>
</dbReference>
<dbReference type="PANTHER" id="PTHR48118:SF1">
    <property type="entry name" value="SPINDLE AND KINETOCHORE-ASSOCIATED PROTEIN 3"/>
    <property type="match status" value="1"/>
</dbReference>
<gene>
    <name evidence="14" type="primary">LOC115726681</name>
</gene>
<evidence type="ECO:0000313" key="14">
    <source>
        <dbReference type="RefSeq" id="XP_030512526.2"/>
    </source>
</evidence>
<dbReference type="GO" id="GO:0005876">
    <property type="term" value="C:spindle microtubule"/>
    <property type="evidence" value="ECO:0007669"/>
    <property type="project" value="TreeGrafter"/>
</dbReference>
<dbReference type="AlphaFoldDB" id="A0A8B8MNS2"/>
<keyword evidence="5" id="KW-0963">Cytoplasm</keyword>
<keyword evidence="9" id="KW-0995">Kinetochore</keyword>
<keyword evidence="6" id="KW-0132">Cell division</keyword>
<dbReference type="Proteomes" id="UP000827889">
    <property type="component" value="Chromosome 10"/>
</dbReference>
<evidence type="ECO:0000256" key="3">
    <source>
        <dbReference type="ARBA" id="ARBA00007716"/>
    </source>
</evidence>
<evidence type="ECO:0000256" key="10">
    <source>
        <dbReference type="ARBA" id="ARBA00023212"/>
    </source>
</evidence>
<evidence type="ECO:0000256" key="1">
    <source>
        <dbReference type="ARBA" id="ARBA00004186"/>
    </source>
</evidence>
<keyword evidence="7" id="KW-0493">Microtubule</keyword>
<accession>A0A8B8MNS2</accession>
<dbReference type="GO" id="GO:0007059">
    <property type="term" value="P:chromosome segregation"/>
    <property type="evidence" value="ECO:0007669"/>
    <property type="project" value="InterPro"/>
</dbReference>
<dbReference type="GeneID" id="115726681"/>
<dbReference type="RefSeq" id="XP_030512526.2">
    <property type="nucleotide sequence ID" value="XM_030656666.2"/>
</dbReference>
<sequence>MEETITTLSKSLGYFCNHLQSSVDALKQSMDRRPIPLDSSSSTFIQCLNRRVSTASSDLNLLDSMSFGTVSFEELLGHCNEVFKKNQSDLAQLEERLKSFGYVPNVDNDEEDAIDDLSSPIELDPNFPLANGGFDQPSSCSGRLTAAASMTKSFEEDSLFDDSISLKRLGISDLALATIASEANGETVEPNLCLRQPQKYDGSCLRNQEDKMQDLERPYQPATVNLGTSEVEGPKSVVKASKDEYESLPSYMKSLASWEGPRQDPICCCLLA</sequence>
<organism evidence="13 14">
    <name type="scientific">Rhodamnia argentea</name>
    <dbReference type="NCBI Taxonomy" id="178133"/>
    <lineage>
        <taxon>Eukaryota</taxon>
        <taxon>Viridiplantae</taxon>
        <taxon>Streptophyta</taxon>
        <taxon>Embryophyta</taxon>
        <taxon>Tracheophyta</taxon>
        <taxon>Spermatophyta</taxon>
        <taxon>Magnoliopsida</taxon>
        <taxon>eudicotyledons</taxon>
        <taxon>Gunneridae</taxon>
        <taxon>Pentapetalae</taxon>
        <taxon>rosids</taxon>
        <taxon>malvids</taxon>
        <taxon>Myrtales</taxon>
        <taxon>Myrtaceae</taxon>
        <taxon>Myrtoideae</taxon>
        <taxon>Myrteae</taxon>
        <taxon>Australasian group</taxon>
        <taxon>Rhodamnia</taxon>
    </lineage>
</organism>
<dbReference type="Gene3D" id="6.10.250.1400">
    <property type="match status" value="1"/>
</dbReference>
<evidence type="ECO:0000256" key="9">
    <source>
        <dbReference type="ARBA" id="ARBA00022838"/>
    </source>
</evidence>
<dbReference type="GO" id="GO:0000278">
    <property type="term" value="P:mitotic cell cycle"/>
    <property type="evidence" value="ECO:0007669"/>
    <property type="project" value="TreeGrafter"/>
</dbReference>
<evidence type="ECO:0000256" key="11">
    <source>
        <dbReference type="ARBA" id="ARBA00023306"/>
    </source>
</evidence>
<evidence type="ECO:0000256" key="4">
    <source>
        <dbReference type="ARBA" id="ARBA00022454"/>
    </source>
</evidence>
<keyword evidence="8" id="KW-0498">Mitosis</keyword>
<reference evidence="14" key="1">
    <citation type="submission" date="2025-08" db="UniProtKB">
        <authorList>
            <consortium name="RefSeq"/>
        </authorList>
    </citation>
    <scope>IDENTIFICATION</scope>
    <source>
        <tissue evidence="14">Leaf</tissue>
    </source>
</reference>
<keyword evidence="4" id="KW-0158">Chromosome</keyword>
<keyword evidence="13" id="KW-1185">Reference proteome</keyword>
<name>A0A8B8MNS2_9MYRT</name>
<dbReference type="InterPro" id="IPR033341">
    <property type="entry name" value="SKA3"/>
</dbReference>